<dbReference type="Proteomes" id="UP000217103">
    <property type="component" value="Unassembled WGS sequence"/>
</dbReference>
<dbReference type="InterPro" id="IPR035418">
    <property type="entry name" value="AraC-bd_2"/>
</dbReference>
<sequence>MPISRSTASAEPLQQYGRLRTSDVSLAQHVVAEVYEPHTLRPLNGSRLDARLNAVQNGGLTLGYLAYGTEVRIDLPPSDRWYHVNVTLNGTSRVARERGEKGTTTGMSSAAILLPHRAQTIDWAADTEQFALRIPRADIEEHLAGLAGRPISAPIEFDLVMNLETPAGRGLLRCIEFVRAEWDEGGILAQNAVSRRQLESMILTNLLMAASGPHQRLLRQAPDTTTPDALRRALDYIHEHVRTLPTLTDLTEAAGVSARTLQLQFLKNLNRTPSQYLREVRLRAAREDLLHPRSATLTVTDVAVALGFYNLGRFSSMYRSVYGESPSETLRRAKGQ</sequence>
<evidence type="ECO:0000256" key="3">
    <source>
        <dbReference type="ARBA" id="ARBA00023163"/>
    </source>
</evidence>
<evidence type="ECO:0000313" key="6">
    <source>
        <dbReference type="Proteomes" id="UP000217103"/>
    </source>
</evidence>
<dbReference type="Gene3D" id="1.10.10.60">
    <property type="entry name" value="Homeodomain-like"/>
    <property type="match status" value="1"/>
</dbReference>
<organism evidence="5 6">
    <name type="scientific">Thermostaphylospora chromogena</name>
    <dbReference type="NCBI Taxonomy" id="35622"/>
    <lineage>
        <taxon>Bacteria</taxon>
        <taxon>Bacillati</taxon>
        <taxon>Actinomycetota</taxon>
        <taxon>Actinomycetes</taxon>
        <taxon>Streptosporangiales</taxon>
        <taxon>Thermomonosporaceae</taxon>
        <taxon>Thermostaphylospora</taxon>
    </lineage>
</organism>
<dbReference type="InterPro" id="IPR018062">
    <property type="entry name" value="HTH_AraC-typ_CS"/>
</dbReference>
<proteinExistence type="predicted"/>
<dbReference type="PROSITE" id="PS01124">
    <property type="entry name" value="HTH_ARAC_FAMILY_2"/>
    <property type="match status" value="1"/>
</dbReference>
<dbReference type="OrthoDB" id="5464689at2"/>
<keyword evidence="2" id="KW-0238">DNA-binding</keyword>
<accession>A0A1H1D0J4</accession>
<dbReference type="SUPFAM" id="SSF46689">
    <property type="entry name" value="Homeodomain-like"/>
    <property type="match status" value="2"/>
</dbReference>
<reference evidence="5 6" key="1">
    <citation type="submission" date="2016-10" db="EMBL/GenBank/DDBJ databases">
        <authorList>
            <person name="de Groot N.N."/>
        </authorList>
    </citation>
    <scope>NUCLEOTIDE SEQUENCE [LARGE SCALE GENOMIC DNA]</scope>
    <source>
        <strain evidence="5 6">DSM 43794</strain>
    </source>
</reference>
<dbReference type="GO" id="GO:0003700">
    <property type="term" value="F:DNA-binding transcription factor activity"/>
    <property type="evidence" value="ECO:0007669"/>
    <property type="project" value="InterPro"/>
</dbReference>
<dbReference type="STRING" id="35622.SAMN04489764_1758"/>
<dbReference type="InterPro" id="IPR009057">
    <property type="entry name" value="Homeodomain-like_sf"/>
</dbReference>
<dbReference type="EMBL" id="FNKK01000002">
    <property type="protein sequence ID" value="SDQ70025.1"/>
    <property type="molecule type" value="Genomic_DNA"/>
</dbReference>
<dbReference type="Pfam" id="PF12833">
    <property type="entry name" value="HTH_18"/>
    <property type="match status" value="1"/>
</dbReference>
<dbReference type="InterPro" id="IPR050204">
    <property type="entry name" value="AraC_XylS_family_regulators"/>
</dbReference>
<dbReference type="PROSITE" id="PS00041">
    <property type="entry name" value="HTH_ARAC_FAMILY_1"/>
    <property type="match status" value="1"/>
</dbReference>
<dbReference type="SMART" id="SM00342">
    <property type="entry name" value="HTH_ARAC"/>
    <property type="match status" value="1"/>
</dbReference>
<dbReference type="PANTHER" id="PTHR46796">
    <property type="entry name" value="HTH-TYPE TRANSCRIPTIONAL ACTIVATOR RHAS-RELATED"/>
    <property type="match status" value="1"/>
</dbReference>
<gene>
    <name evidence="5" type="ORF">SAMN04489764_1758</name>
</gene>
<evidence type="ECO:0000256" key="2">
    <source>
        <dbReference type="ARBA" id="ARBA00023125"/>
    </source>
</evidence>
<dbReference type="Pfam" id="PF14525">
    <property type="entry name" value="AraC_binding_2"/>
    <property type="match status" value="1"/>
</dbReference>
<dbReference type="RefSeq" id="WP_093258571.1">
    <property type="nucleotide sequence ID" value="NZ_FNKK01000002.1"/>
</dbReference>
<dbReference type="InterPro" id="IPR018060">
    <property type="entry name" value="HTH_AraC"/>
</dbReference>
<keyword evidence="3" id="KW-0804">Transcription</keyword>
<dbReference type="GO" id="GO:0043565">
    <property type="term" value="F:sequence-specific DNA binding"/>
    <property type="evidence" value="ECO:0007669"/>
    <property type="project" value="InterPro"/>
</dbReference>
<feature type="domain" description="HTH araC/xylS-type" evidence="4">
    <location>
        <begin position="231"/>
        <end position="332"/>
    </location>
</feature>
<keyword evidence="1" id="KW-0805">Transcription regulation</keyword>
<dbReference type="AlphaFoldDB" id="A0A1H1D0J4"/>
<keyword evidence="6" id="KW-1185">Reference proteome</keyword>
<evidence type="ECO:0000259" key="4">
    <source>
        <dbReference type="PROSITE" id="PS01124"/>
    </source>
</evidence>
<evidence type="ECO:0000256" key="1">
    <source>
        <dbReference type="ARBA" id="ARBA00023015"/>
    </source>
</evidence>
<protein>
    <submittedName>
        <fullName evidence="5">Helix-turn-helix domain-containing protein</fullName>
    </submittedName>
</protein>
<name>A0A1H1D0J4_9ACTN</name>
<evidence type="ECO:0000313" key="5">
    <source>
        <dbReference type="EMBL" id="SDQ70025.1"/>
    </source>
</evidence>